<sequence>MTTTPGLTQQLPHSEISSTAPNQPGYPHNSPSQMLERWLSESVQGESSNGLPGQELQPQRAKRLQKVIQEVERAFSTSQVAAYEHDKDS</sequence>
<dbReference type="EMBL" id="JAABOJ010000018">
    <property type="protein sequence ID" value="KAF3280544.1"/>
    <property type="molecule type" value="Genomic_DNA"/>
</dbReference>
<evidence type="ECO:0000313" key="2">
    <source>
        <dbReference type="EMBL" id="KAF3280544.1"/>
    </source>
</evidence>
<proteinExistence type="predicted"/>
<feature type="region of interest" description="Disordered" evidence="1">
    <location>
        <begin position="1"/>
        <end position="62"/>
    </location>
</feature>
<evidence type="ECO:0000256" key="1">
    <source>
        <dbReference type="SAM" id="MobiDB-lite"/>
    </source>
</evidence>
<organism evidence="2 3">
    <name type="scientific">Orbilia oligospora</name>
    <name type="common">Nematode-trapping fungus</name>
    <name type="synonym">Arthrobotrys oligospora</name>
    <dbReference type="NCBI Taxonomy" id="2813651"/>
    <lineage>
        <taxon>Eukaryota</taxon>
        <taxon>Fungi</taxon>
        <taxon>Dikarya</taxon>
        <taxon>Ascomycota</taxon>
        <taxon>Pezizomycotina</taxon>
        <taxon>Orbiliomycetes</taxon>
        <taxon>Orbiliales</taxon>
        <taxon>Orbiliaceae</taxon>
        <taxon>Orbilia</taxon>
    </lineage>
</organism>
<reference evidence="2 3" key="1">
    <citation type="submission" date="2020-01" db="EMBL/GenBank/DDBJ databases">
        <authorList>
            <person name="Palmer J.M."/>
        </authorList>
    </citation>
    <scope>NUCLEOTIDE SEQUENCE [LARGE SCALE GENOMIC DNA]</scope>
    <source>
        <strain evidence="2 3">TWF970</strain>
    </source>
</reference>
<dbReference type="OrthoDB" id="10284718at2759"/>
<gene>
    <name evidence="2" type="ORF">TWF970_002760</name>
</gene>
<dbReference type="Proteomes" id="UP000474640">
    <property type="component" value="Unassembled WGS sequence"/>
</dbReference>
<accession>A0A7C8RHN8</accession>
<dbReference type="AlphaFoldDB" id="A0A7C8RHN8"/>
<name>A0A7C8RHN8_ORBOL</name>
<feature type="compositionally biased region" description="Polar residues" evidence="1">
    <location>
        <begin position="41"/>
        <end position="51"/>
    </location>
</feature>
<feature type="compositionally biased region" description="Polar residues" evidence="1">
    <location>
        <begin position="1"/>
        <end position="22"/>
    </location>
</feature>
<protein>
    <submittedName>
        <fullName evidence="2">Uncharacterized protein</fullName>
    </submittedName>
</protein>
<evidence type="ECO:0000313" key="3">
    <source>
        <dbReference type="Proteomes" id="UP000474640"/>
    </source>
</evidence>
<comment type="caution">
    <text evidence="2">The sequence shown here is derived from an EMBL/GenBank/DDBJ whole genome shotgun (WGS) entry which is preliminary data.</text>
</comment>